<name>A0A368JV55_9BACT</name>
<dbReference type="Pfam" id="PF12787">
    <property type="entry name" value="EcsC"/>
    <property type="match status" value="1"/>
</dbReference>
<dbReference type="Proteomes" id="UP000253383">
    <property type="component" value="Unassembled WGS sequence"/>
</dbReference>
<evidence type="ECO:0000313" key="2">
    <source>
        <dbReference type="Proteomes" id="UP000253383"/>
    </source>
</evidence>
<protein>
    <submittedName>
        <fullName evidence="1">EcsC family protein</fullName>
    </submittedName>
</protein>
<dbReference type="EMBL" id="QOWE01000003">
    <property type="protein sequence ID" value="RCR70826.1"/>
    <property type="molecule type" value="Genomic_DNA"/>
</dbReference>
<comment type="caution">
    <text evidence="1">The sequence shown here is derived from an EMBL/GenBank/DDBJ whole genome shotgun (WGS) entry which is preliminary data.</text>
</comment>
<dbReference type="InterPro" id="IPR024787">
    <property type="entry name" value="EcsC"/>
</dbReference>
<gene>
    <name evidence="1" type="ORF">DUE52_04335</name>
</gene>
<dbReference type="PANTHER" id="PTHR41260:SF1">
    <property type="entry name" value="PROTEIN ECSC"/>
    <property type="match status" value="1"/>
</dbReference>
<dbReference type="PANTHER" id="PTHR41260">
    <property type="entry name" value="PROTEIN ECSC"/>
    <property type="match status" value="1"/>
</dbReference>
<evidence type="ECO:0000313" key="1">
    <source>
        <dbReference type="EMBL" id="RCR70826.1"/>
    </source>
</evidence>
<dbReference type="RefSeq" id="WP_114404743.1">
    <property type="nucleotide sequence ID" value="NZ_QOWE01000003.1"/>
</dbReference>
<accession>A0A368JV55</accession>
<sequence length="247" mass="28680">MSPYEDAVVRELNVWRQKMMRRPSAVNRLSKNLQTRMNKFIPEKVHQAITAMIKQMTRAVLFGAEFLTRQPVLEPLSLEEREERVRDRIAFYKTAGAAEGGVTGAGGILLGLADFPLLLALKMKLLFEIAAIYGYPVNEYKERLYIMHIFQLAFSSQERRQFVYQQMLNWQAKSQQLPDDIDQFDWRTFQQEYRDYIDLVKMAQLVPGIGAAVGLVANYRLLDSLGKTAMNAYRMRWAERRELGMKS</sequence>
<keyword evidence="2" id="KW-1185">Reference proteome</keyword>
<proteinExistence type="predicted"/>
<organism evidence="1 2">
    <name type="scientific">Larkinella punicea</name>
    <dbReference type="NCBI Taxonomy" id="2315727"/>
    <lineage>
        <taxon>Bacteria</taxon>
        <taxon>Pseudomonadati</taxon>
        <taxon>Bacteroidota</taxon>
        <taxon>Cytophagia</taxon>
        <taxon>Cytophagales</taxon>
        <taxon>Spirosomataceae</taxon>
        <taxon>Larkinella</taxon>
    </lineage>
</organism>
<dbReference type="OrthoDB" id="1705901at2"/>
<reference evidence="1 2" key="1">
    <citation type="submission" date="2018-07" db="EMBL/GenBank/DDBJ databases">
        <title>Genome analysis of Larkinella rosea.</title>
        <authorList>
            <person name="Zhou Z."/>
            <person name="Wang G."/>
        </authorList>
    </citation>
    <scope>NUCLEOTIDE SEQUENCE [LARGE SCALE GENOMIC DNA]</scope>
    <source>
        <strain evidence="2">zzj9</strain>
    </source>
</reference>
<dbReference type="AlphaFoldDB" id="A0A368JV55"/>